<feature type="region of interest" description="Disordered" evidence="1">
    <location>
        <begin position="222"/>
        <end position="265"/>
    </location>
</feature>
<evidence type="ECO:0000313" key="3">
    <source>
        <dbReference type="Proteomes" id="UP000598196"/>
    </source>
</evidence>
<organism evidence="2 3">
    <name type="scientific">Gemmobacter aquaticus</name>
    <dbReference type="NCBI Taxonomy" id="490185"/>
    <lineage>
        <taxon>Bacteria</taxon>
        <taxon>Pseudomonadati</taxon>
        <taxon>Pseudomonadota</taxon>
        <taxon>Alphaproteobacteria</taxon>
        <taxon>Rhodobacterales</taxon>
        <taxon>Paracoccaceae</taxon>
        <taxon>Gemmobacter</taxon>
    </lineage>
</organism>
<protein>
    <recommendedName>
        <fullName evidence="4">Tox-PAAR-like domain-containing protein</fullName>
    </recommendedName>
</protein>
<dbReference type="AlphaFoldDB" id="A0A917YMF7"/>
<gene>
    <name evidence="2" type="ORF">GCM10010991_31610</name>
</gene>
<dbReference type="EMBL" id="BMLP01000008">
    <property type="protein sequence ID" value="GGO36897.1"/>
    <property type="molecule type" value="Genomic_DNA"/>
</dbReference>
<feature type="region of interest" description="Disordered" evidence="1">
    <location>
        <begin position="165"/>
        <end position="188"/>
    </location>
</feature>
<feature type="compositionally biased region" description="Basic and acidic residues" evidence="1">
    <location>
        <begin position="250"/>
        <end position="265"/>
    </location>
</feature>
<feature type="compositionally biased region" description="Basic and acidic residues" evidence="1">
    <location>
        <begin position="172"/>
        <end position="188"/>
    </location>
</feature>
<accession>A0A917YMF7</accession>
<name>A0A917YMF7_9RHOB</name>
<evidence type="ECO:0000313" key="2">
    <source>
        <dbReference type="EMBL" id="GGO36897.1"/>
    </source>
</evidence>
<dbReference type="RefSeq" id="WP_229704435.1">
    <property type="nucleotide sequence ID" value="NZ_BMLP01000008.1"/>
</dbReference>
<reference evidence="2 3" key="1">
    <citation type="journal article" date="2014" name="Int. J. Syst. Evol. Microbiol.">
        <title>Complete genome sequence of Corynebacterium casei LMG S-19264T (=DSM 44701T), isolated from a smear-ripened cheese.</title>
        <authorList>
            <consortium name="US DOE Joint Genome Institute (JGI-PGF)"/>
            <person name="Walter F."/>
            <person name="Albersmeier A."/>
            <person name="Kalinowski J."/>
            <person name="Ruckert C."/>
        </authorList>
    </citation>
    <scope>NUCLEOTIDE SEQUENCE [LARGE SCALE GENOMIC DNA]</scope>
    <source>
        <strain evidence="2 3">CGMCC 1.7029</strain>
    </source>
</reference>
<dbReference type="Proteomes" id="UP000598196">
    <property type="component" value="Unassembled WGS sequence"/>
</dbReference>
<evidence type="ECO:0000256" key="1">
    <source>
        <dbReference type="SAM" id="MobiDB-lite"/>
    </source>
</evidence>
<proteinExistence type="predicted"/>
<comment type="caution">
    <text evidence="2">The sequence shown here is derived from an EMBL/GenBank/DDBJ whole genome shotgun (WGS) entry which is preliminary data.</text>
</comment>
<evidence type="ECO:0008006" key="4">
    <source>
        <dbReference type="Google" id="ProtNLM"/>
    </source>
</evidence>
<dbReference type="Pfam" id="PF13665">
    <property type="entry name" value="Tox-PAAR-like"/>
    <property type="match status" value="1"/>
</dbReference>
<sequence length="348" mass="36280">MSNVFANGREVSGKATPNKTIAAFPDVCLSPPPPPAGPVPIPYPNFGMASDTTDGCSSVFVGGKEAGKKNASKYSKITGDEPATNGLGAGVVSHKITGPLKFAAYSFDVMFEGSGAERLMDLTTTNHMNTTNGAVGMSIASAAIGARAGQAKCERLQTANEAVRKDLRKRSRDKDRAPSTRENYKDAAAKATITHGVFTAPGGGSSVVRACSRSLVNRRYSGMSKGMPLKKPTAAGGRKPSKACGGHTYAESRSDKRGGAHPTHTESRIIEDLFKPGAPNPAGGKLLLAIDWTTPRPPETSQDACDACKKLLCKVDSASNPGSGCIEIKICHGDPAKPKSPKDLGYCD</sequence>
<keyword evidence="3" id="KW-1185">Reference proteome</keyword>